<proteinExistence type="predicted"/>
<dbReference type="SUPFAM" id="SSF56024">
    <property type="entry name" value="Phospholipase D/nuclease"/>
    <property type="match status" value="2"/>
</dbReference>
<gene>
    <name evidence="3" type="ORF">NQ502_03990</name>
</gene>
<accession>A0ABY5VJ59</accession>
<dbReference type="CDD" id="cd09113">
    <property type="entry name" value="PLDc_ymdC_like_2"/>
    <property type="match status" value="1"/>
</dbReference>
<dbReference type="EMBL" id="CP102290">
    <property type="protein sequence ID" value="UWP60223.1"/>
    <property type="molecule type" value="Genomic_DNA"/>
</dbReference>
<dbReference type="Proteomes" id="UP001060164">
    <property type="component" value="Chromosome"/>
</dbReference>
<keyword evidence="4" id="KW-1185">Reference proteome</keyword>
<dbReference type="RefSeq" id="WP_028528600.1">
    <property type="nucleotide sequence ID" value="NZ_CABLBR010000013.1"/>
</dbReference>
<evidence type="ECO:0000313" key="3">
    <source>
        <dbReference type="EMBL" id="UWP60223.1"/>
    </source>
</evidence>
<reference evidence="3" key="1">
    <citation type="journal article" date="2022" name="Cell">
        <title>Design, construction, and in vivo augmentation of a complex gut microbiome.</title>
        <authorList>
            <person name="Cheng A.G."/>
            <person name="Ho P.Y."/>
            <person name="Aranda-Diaz A."/>
            <person name="Jain S."/>
            <person name="Yu F.B."/>
            <person name="Meng X."/>
            <person name="Wang M."/>
            <person name="Iakiviak M."/>
            <person name="Nagashima K."/>
            <person name="Zhao A."/>
            <person name="Murugkar P."/>
            <person name="Patil A."/>
            <person name="Atabakhsh K."/>
            <person name="Weakley A."/>
            <person name="Yan J."/>
            <person name="Brumbaugh A.R."/>
            <person name="Higginbottom S."/>
            <person name="Dimas A."/>
            <person name="Shiver A.L."/>
            <person name="Deutschbauer A."/>
            <person name="Neff N."/>
            <person name="Sonnenburg J.L."/>
            <person name="Huang K.C."/>
            <person name="Fischbach M.A."/>
        </authorList>
    </citation>
    <scope>NUCLEOTIDE SEQUENCE</scope>
    <source>
        <strain evidence="3">DSM 19829</strain>
    </source>
</reference>
<evidence type="ECO:0000259" key="2">
    <source>
        <dbReference type="PROSITE" id="PS50035"/>
    </source>
</evidence>
<name>A0ABY5VJ59_9FIRM</name>
<dbReference type="Pfam" id="PF13091">
    <property type="entry name" value="PLDc_2"/>
    <property type="match status" value="2"/>
</dbReference>
<evidence type="ECO:0000313" key="4">
    <source>
        <dbReference type="Proteomes" id="UP001060164"/>
    </source>
</evidence>
<dbReference type="PROSITE" id="PS50035">
    <property type="entry name" value="PLD"/>
    <property type="match status" value="1"/>
</dbReference>
<keyword evidence="1" id="KW-0472">Membrane</keyword>
<feature type="transmembrane region" description="Helical" evidence="1">
    <location>
        <begin position="6"/>
        <end position="27"/>
    </location>
</feature>
<keyword evidence="1" id="KW-0812">Transmembrane</keyword>
<evidence type="ECO:0000256" key="1">
    <source>
        <dbReference type="SAM" id="Phobius"/>
    </source>
</evidence>
<dbReference type="InterPro" id="IPR001736">
    <property type="entry name" value="PLipase_D/transphosphatidylase"/>
</dbReference>
<dbReference type="InterPro" id="IPR025202">
    <property type="entry name" value="PLD-like_dom"/>
</dbReference>
<dbReference type="PANTHER" id="PTHR21248:SF12">
    <property type="entry name" value="CARDIOLIPIN SYNTHASE C"/>
    <property type="match status" value="1"/>
</dbReference>
<dbReference type="PANTHER" id="PTHR21248">
    <property type="entry name" value="CARDIOLIPIN SYNTHASE"/>
    <property type="match status" value="1"/>
</dbReference>
<organism evidence="3 4">
    <name type="scientific">Ruminococcus gauvreauii</name>
    <dbReference type="NCBI Taxonomy" id="438033"/>
    <lineage>
        <taxon>Bacteria</taxon>
        <taxon>Bacillati</taxon>
        <taxon>Bacillota</taxon>
        <taxon>Clostridia</taxon>
        <taxon>Eubacteriales</taxon>
        <taxon>Oscillospiraceae</taxon>
        <taxon>Ruminococcus</taxon>
    </lineage>
</organism>
<sequence>MKHKRIMTGVLIILFIIIYISLVCVPYRKQEGAAAKTRDSFDASDFYSDHICQDRAAILFQNDEALEERIRLISNASESIILSTFDFKADNSGKMMLAALYDAAMRGVEVQILLDGFSYFIHAMGDPCFKALGILENVTIKVYNPINILKPTKLMARMHDKYLIADNTAYILGGRNTFDYFLGNDTDYKNYDWDVLVYNAGGGQDSSIEQVKTYFQSVWELDVCKIVMDSMSVISKDRITESGGELLELYKDMQSEHSGWFERPDYVKMTTETNKIRLISNPIQAAVKEPVLFYTLTELMIQSSEKTVFHTPYILCNDYMTERLTELGNVNDSVWMMTNSAPNNGNPFGAVDYLIHKEEIVDTGIHIMEYDAGVSYHGKCFTIGDRLTGIGSFNWDMRSAYIDTELMLVIDSKSLNTSMRKYMETYEDAALIVRDETSYSLKRGQVLQKISPKRLEKIRLLWPLDGWFRHLM</sequence>
<protein>
    <submittedName>
        <fullName evidence="3">Phospholipase D-like domain-containing protein</fullName>
    </submittedName>
</protein>
<feature type="domain" description="PLD phosphodiesterase" evidence="2">
    <location>
        <begin position="154"/>
        <end position="176"/>
    </location>
</feature>
<dbReference type="SMART" id="SM00155">
    <property type="entry name" value="PLDc"/>
    <property type="match status" value="2"/>
</dbReference>
<dbReference type="Gene3D" id="3.30.870.10">
    <property type="entry name" value="Endonuclease Chain A"/>
    <property type="match status" value="2"/>
</dbReference>
<keyword evidence="1" id="KW-1133">Transmembrane helix</keyword>